<keyword evidence="5" id="KW-1133">Transmembrane helix</keyword>
<dbReference type="AlphaFoldDB" id="A0A5B2TDE3"/>
<name>A0A5B2TDE3_9PROT</name>
<evidence type="ECO:0000256" key="5">
    <source>
        <dbReference type="SAM" id="Phobius"/>
    </source>
</evidence>
<dbReference type="InterPro" id="IPR011047">
    <property type="entry name" value="Quinoprotein_ADH-like_sf"/>
</dbReference>
<dbReference type="InterPro" id="IPR002372">
    <property type="entry name" value="PQQ_rpt_dom"/>
</dbReference>
<dbReference type="SUPFAM" id="SSF50998">
    <property type="entry name" value="Quinoprotein alcohol dehydrogenase-like"/>
    <property type="match status" value="1"/>
</dbReference>
<feature type="transmembrane region" description="Helical" evidence="5">
    <location>
        <begin position="21"/>
        <end position="42"/>
    </location>
</feature>
<evidence type="ECO:0000256" key="1">
    <source>
        <dbReference type="ARBA" id="ARBA00001931"/>
    </source>
</evidence>
<dbReference type="EMBL" id="VUKA01000007">
    <property type="protein sequence ID" value="KAA2212506.1"/>
    <property type="molecule type" value="Genomic_DNA"/>
</dbReference>
<sequence length="855" mass="90911">MSPPTAPRPQHSRLAHSRLPRIIAIVLALAGLGTAAGGAWLIALGGSWYYLPAGLAMLGTAFLLWRQRPAALWLFALLVAATLLWALWEAGLDWWPLAARGDVLFVIGILLLTPWVTRGLRGPGDAHPASALRGGGLALSLVLLAALGVAVAAMLNDPHRVAGTLPGPRAPQQAAGLTQPPGTPLVPPGEWHAYGRTGFGQRYSPLAQITPENVGRLEVAWQYNTGDLRGQPGDPEETTFQVTPLKIGNRLYLCTPHQSVIALEADTGREVWRYNPRIQGDLALQHLTCRGLSYHDGPGYGTAAAAQPAGTGEPSQAASAQPPAQVRSSDQRSPPPLRLPAATDGARGIADCPRKLFMPTADGRLIALDPETGAVCTGFGEGGQVNLWANMPHVKPGGYYSTSPVVVTRDRVIVGGTVLDNVSTAEPSGVIRAFDVNTGALLWNWDSGNPGQTAPLPPDQTYTPNSPNSWSISAVDEARGMVYVPLGNQPPDQWGADRGPNTERFSSSVVALDLGTGQVRWVFQTVRHDLWDYDVPSQPSLIDLTVNGQTVPALVQPTKQGELFVLNRETGQPVLPVTEIPAPQGAVAPDRTAATQPKSRLSFDPPPLTGAQMWGATLFDQLACRIALKQLRYEGRYTPPSLEGSLVYPGNFGVFNWGSIAVDPQRQVAFTTPTYLAFVSQLVPRPDNTSMVVQGGNRPEGSLPALNENFGAPYAVKLAPFVSVLGLPCQQPPWGYVAGADLTTGNVLWRHRNGTTRDAAPVPLPFRMGVPNLGGPIMTAGGVAFLSGTIDYYVRAYDVTDGRELWKARLPAGGQATPMTYQGQDGRQFLLVVAGGHGSLGTKAGDAVIAYALPR</sequence>
<evidence type="ECO:0000256" key="4">
    <source>
        <dbReference type="SAM" id="MobiDB-lite"/>
    </source>
</evidence>
<keyword evidence="3" id="KW-0560">Oxidoreductase</keyword>
<dbReference type="InterPro" id="IPR017511">
    <property type="entry name" value="PQQ_mDH"/>
</dbReference>
<comment type="similarity">
    <text evidence="2">Belongs to the bacterial PQQ dehydrogenase family.</text>
</comment>
<evidence type="ECO:0000259" key="6">
    <source>
        <dbReference type="Pfam" id="PF01011"/>
    </source>
</evidence>
<keyword evidence="8" id="KW-1185">Reference proteome</keyword>
<dbReference type="CDD" id="cd10280">
    <property type="entry name" value="PQQ_mGDH"/>
    <property type="match status" value="1"/>
</dbReference>
<protein>
    <submittedName>
        <fullName evidence="7">Glucose/quinate/shikimate family membrane-bound PQQ-dependent dehydrogenase</fullName>
    </submittedName>
</protein>
<dbReference type="Proteomes" id="UP000322110">
    <property type="component" value="Unassembled WGS sequence"/>
</dbReference>
<dbReference type="InterPro" id="IPR018391">
    <property type="entry name" value="PQQ_b-propeller_rpt"/>
</dbReference>
<feature type="region of interest" description="Disordered" evidence="4">
    <location>
        <begin position="163"/>
        <end position="191"/>
    </location>
</feature>
<dbReference type="Gene3D" id="2.140.10.10">
    <property type="entry name" value="Quinoprotein alcohol dehydrogenase-like superfamily"/>
    <property type="match status" value="2"/>
</dbReference>
<evidence type="ECO:0000313" key="7">
    <source>
        <dbReference type="EMBL" id="KAA2212506.1"/>
    </source>
</evidence>
<feature type="region of interest" description="Disordered" evidence="4">
    <location>
        <begin position="582"/>
        <end position="606"/>
    </location>
</feature>
<dbReference type="Pfam" id="PF01011">
    <property type="entry name" value="PQQ"/>
    <property type="match status" value="2"/>
</dbReference>
<dbReference type="OrthoDB" id="9794322at2"/>
<comment type="cofactor">
    <cofactor evidence="1">
        <name>pyrroloquinoline quinone</name>
        <dbReference type="ChEBI" id="CHEBI:58442"/>
    </cofactor>
</comment>
<evidence type="ECO:0000256" key="3">
    <source>
        <dbReference type="ARBA" id="ARBA00023002"/>
    </source>
</evidence>
<evidence type="ECO:0000313" key="8">
    <source>
        <dbReference type="Proteomes" id="UP000322110"/>
    </source>
</evidence>
<dbReference type="GO" id="GO:0048038">
    <property type="term" value="F:quinone binding"/>
    <property type="evidence" value="ECO:0007669"/>
    <property type="project" value="InterPro"/>
</dbReference>
<feature type="transmembrane region" description="Helical" evidence="5">
    <location>
        <begin position="94"/>
        <end position="116"/>
    </location>
</feature>
<comment type="caution">
    <text evidence="7">The sequence shown here is derived from an EMBL/GenBank/DDBJ whole genome shotgun (WGS) entry which is preliminary data.</text>
</comment>
<feature type="region of interest" description="Disordered" evidence="4">
    <location>
        <begin position="303"/>
        <end position="344"/>
    </location>
</feature>
<dbReference type="GO" id="GO:0016020">
    <property type="term" value="C:membrane"/>
    <property type="evidence" value="ECO:0007669"/>
    <property type="project" value="InterPro"/>
</dbReference>
<feature type="domain" description="Pyrrolo-quinoline quinone repeat" evidence="6">
    <location>
        <begin position="191"/>
        <end position="299"/>
    </location>
</feature>
<feature type="domain" description="Pyrrolo-quinoline quinone repeat" evidence="6">
    <location>
        <begin position="348"/>
        <end position="829"/>
    </location>
</feature>
<dbReference type="PANTHER" id="PTHR32303">
    <property type="entry name" value="QUINOPROTEIN ALCOHOL DEHYDROGENASE (CYTOCHROME C)"/>
    <property type="match status" value="1"/>
</dbReference>
<feature type="transmembrane region" description="Helical" evidence="5">
    <location>
        <begin position="70"/>
        <end position="88"/>
    </location>
</feature>
<feature type="compositionally biased region" description="Low complexity" evidence="4">
    <location>
        <begin position="303"/>
        <end position="325"/>
    </location>
</feature>
<accession>A0A5B2TDE3</accession>
<dbReference type="SMART" id="SM00564">
    <property type="entry name" value="PQQ"/>
    <property type="match status" value="5"/>
</dbReference>
<organism evidence="7 8">
    <name type="scientific">Teichococcus oryzae</name>
    <dbReference type="NCBI Taxonomy" id="1608942"/>
    <lineage>
        <taxon>Bacteria</taxon>
        <taxon>Pseudomonadati</taxon>
        <taxon>Pseudomonadota</taxon>
        <taxon>Alphaproteobacteria</taxon>
        <taxon>Acetobacterales</taxon>
        <taxon>Roseomonadaceae</taxon>
        <taxon>Roseomonas</taxon>
    </lineage>
</organism>
<keyword evidence="5" id="KW-0812">Transmembrane</keyword>
<reference evidence="7 8" key="1">
    <citation type="journal article" date="2015" name="Int. J. Syst. Evol. Microbiol.">
        <title>Roseomonas oryzae sp. nov., isolated from paddy rhizosphere soil.</title>
        <authorList>
            <person name="Ramaprasad E.V."/>
            <person name="Sasikala Ch."/>
            <person name="Ramana Ch.V."/>
        </authorList>
    </citation>
    <scope>NUCLEOTIDE SEQUENCE [LARGE SCALE GENOMIC DNA]</scope>
    <source>
        <strain evidence="7 8">KCTC 42542</strain>
    </source>
</reference>
<gene>
    <name evidence="7" type="ORF">F0Q34_14365</name>
</gene>
<dbReference type="RefSeq" id="WP_149812913.1">
    <property type="nucleotide sequence ID" value="NZ_VUKA01000007.1"/>
</dbReference>
<feature type="transmembrane region" description="Helical" evidence="5">
    <location>
        <begin position="48"/>
        <end position="65"/>
    </location>
</feature>
<dbReference type="PANTHER" id="PTHR32303:SF4">
    <property type="entry name" value="QUINOPROTEIN GLUCOSE DEHYDROGENASE"/>
    <property type="match status" value="1"/>
</dbReference>
<dbReference type="GO" id="GO:0008876">
    <property type="term" value="F:quinoprotein glucose dehydrogenase activity"/>
    <property type="evidence" value="ECO:0007669"/>
    <property type="project" value="TreeGrafter"/>
</dbReference>
<dbReference type="NCBIfam" id="TIGR03074">
    <property type="entry name" value="PQQ_membr_DH"/>
    <property type="match status" value="1"/>
</dbReference>
<feature type="transmembrane region" description="Helical" evidence="5">
    <location>
        <begin position="137"/>
        <end position="155"/>
    </location>
</feature>
<keyword evidence="5" id="KW-0472">Membrane</keyword>
<proteinExistence type="inferred from homology"/>
<evidence type="ECO:0000256" key="2">
    <source>
        <dbReference type="ARBA" id="ARBA00008156"/>
    </source>
</evidence>